<feature type="chain" id="PRO_5011634200" description="DUF2264 domain-containing protein" evidence="1">
    <location>
        <begin position="22"/>
        <end position="410"/>
    </location>
</feature>
<dbReference type="Pfam" id="PF10022">
    <property type="entry name" value="DUF2264"/>
    <property type="match status" value="1"/>
</dbReference>
<sequence length="410" mass="45862">MIKCKTLLVILFPMIALSSHAQVKLATGAKDRASWVKALQRIAYPVIHNLANNTLQKNMPLEMGPGYTNQVKQVTYLEALGRTLAGIAPWLALPDDNTAEGALRKKMRTEALQALANAADTTGPDFINFDIPAGQPIVDAAFLAHAFIRAPKALWEPLSQKTKQHYINSFKTLRNRAAAYSNWLLFAGITEGFLLSIGESYDPARIQFAVNKMSEWYVGDGWYSDGEKFSMDYYNSFVIHPMLVDLLKILSDNKKAKKEEYDQALKRMARHAEYLERIIAPDGSFPVYGRSMTYRSGAFQALAQTVLLEQLPEHLTPGQVRSALTQVIRKLYDGNQNFDRNNWLVLGFNGHQPELADTYTSTGSLYMATLAFLPLGLPAENAFWTAAPAQWTSAKIWAGKPAKKDYRVAY</sequence>
<dbReference type="PANTHER" id="PTHR35339">
    <property type="entry name" value="LINALOOL DEHYDRATASE_ISOMERASE DOMAIN-CONTAINING PROTEIN"/>
    <property type="match status" value="1"/>
</dbReference>
<evidence type="ECO:0000256" key="1">
    <source>
        <dbReference type="SAM" id="SignalP"/>
    </source>
</evidence>
<accession>A0A1H7T3D3</accession>
<dbReference type="InterPro" id="IPR016624">
    <property type="entry name" value="UCP014753"/>
</dbReference>
<dbReference type="AlphaFoldDB" id="A0A1H7T3D3"/>
<dbReference type="SUPFAM" id="SSF48230">
    <property type="entry name" value="Chondroitin AC/alginate lyase"/>
    <property type="match status" value="1"/>
</dbReference>
<feature type="domain" description="DUF2264" evidence="2">
    <location>
        <begin position="31"/>
        <end position="391"/>
    </location>
</feature>
<reference evidence="3 4" key="1">
    <citation type="submission" date="2016-10" db="EMBL/GenBank/DDBJ databases">
        <authorList>
            <person name="de Groot N.N."/>
        </authorList>
    </citation>
    <scope>NUCLEOTIDE SEQUENCE [LARGE SCALE GENOMIC DNA]</scope>
    <source>
        <strain evidence="3 4">DSM 21039</strain>
    </source>
</reference>
<evidence type="ECO:0000259" key="2">
    <source>
        <dbReference type="Pfam" id="PF10022"/>
    </source>
</evidence>
<keyword evidence="1" id="KW-0732">Signal</keyword>
<gene>
    <name evidence="3" type="ORF">SAMN04488505_1021115</name>
</gene>
<name>A0A1H7T3D3_9BACT</name>
<evidence type="ECO:0000313" key="4">
    <source>
        <dbReference type="Proteomes" id="UP000198984"/>
    </source>
</evidence>
<keyword evidence="4" id="KW-1185">Reference proteome</keyword>
<dbReference type="PANTHER" id="PTHR35339:SF3">
    <property type="entry name" value="DUF2264 DOMAIN-CONTAINING PROTEIN"/>
    <property type="match status" value="1"/>
</dbReference>
<dbReference type="Proteomes" id="UP000198984">
    <property type="component" value="Unassembled WGS sequence"/>
</dbReference>
<dbReference type="InterPro" id="IPR049349">
    <property type="entry name" value="DUF2264_N"/>
</dbReference>
<organism evidence="3 4">
    <name type="scientific">Chitinophaga rupis</name>
    <dbReference type="NCBI Taxonomy" id="573321"/>
    <lineage>
        <taxon>Bacteria</taxon>
        <taxon>Pseudomonadati</taxon>
        <taxon>Bacteroidota</taxon>
        <taxon>Chitinophagia</taxon>
        <taxon>Chitinophagales</taxon>
        <taxon>Chitinophagaceae</taxon>
        <taxon>Chitinophaga</taxon>
    </lineage>
</organism>
<dbReference type="InterPro" id="IPR008929">
    <property type="entry name" value="Chondroitin_lyas"/>
</dbReference>
<protein>
    <recommendedName>
        <fullName evidence="2">DUF2264 domain-containing protein</fullName>
    </recommendedName>
</protein>
<proteinExistence type="predicted"/>
<dbReference type="RefSeq" id="WP_238386568.1">
    <property type="nucleotide sequence ID" value="NZ_FOBB01000002.1"/>
</dbReference>
<evidence type="ECO:0000313" key="3">
    <source>
        <dbReference type="EMBL" id="SEL78796.1"/>
    </source>
</evidence>
<feature type="signal peptide" evidence="1">
    <location>
        <begin position="1"/>
        <end position="21"/>
    </location>
</feature>
<dbReference type="EMBL" id="FOBB01000002">
    <property type="protein sequence ID" value="SEL78796.1"/>
    <property type="molecule type" value="Genomic_DNA"/>
</dbReference>
<dbReference type="PIRSF" id="PIRSF014753">
    <property type="entry name" value="UCP014753"/>
    <property type="match status" value="1"/>
</dbReference>
<dbReference type="STRING" id="573321.SAMN04488505_1021115"/>